<dbReference type="OrthoDB" id="2333508at2759"/>
<feature type="domain" description="HMG box" evidence="2">
    <location>
        <begin position="30"/>
        <end position="89"/>
    </location>
</feature>
<reference evidence="3" key="1">
    <citation type="submission" date="2022-08" db="EMBL/GenBank/DDBJ databases">
        <authorList>
            <person name="Kallberg Y."/>
            <person name="Tangrot J."/>
            <person name="Rosling A."/>
        </authorList>
    </citation>
    <scope>NUCLEOTIDE SEQUENCE</scope>
    <source>
        <strain evidence="3">Wild A</strain>
    </source>
</reference>
<dbReference type="GO" id="GO:0003677">
    <property type="term" value="F:DNA binding"/>
    <property type="evidence" value="ECO:0007669"/>
    <property type="project" value="UniProtKB-UniRule"/>
</dbReference>
<dbReference type="InterPro" id="IPR009071">
    <property type="entry name" value="HMG_box_dom"/>
</dbReference>
<sequence>MNDNNTNNTNLYFLEPVTSKTLERRDDTPKKRTPNMFISYRTEMLKFKPNNITMTEFSKQISTKWKNLSVEEKAELQKKYQISRENLRYMSIDVVITNTYDSVFMEYYLISAGPQMADIVDA</sequence>
<name>A0A9W4SSJ2_9GLOM</name>
<feature type="DNA-binding region" description="HMG box" evidence="1">
    <location>
        <begin position="30"/>
        <end position="89"/>
    </location>
</feature>
<keyword evidence="1" id="KW-0238">DNA-binding</keyword>
<dbReference type="AlphaFoldDB" id="A0A9W4SSJ2"/>
<gene>
    <name evidence="3" type="ORF">FWILDA_LOCUS10075</name>
</gene>
<evidence type="ECO:0000313" key="4">
    <source>
        <dbReference type="Proteomes" id="UP001153678"/>
    </source>
</evidence>
<dbReference type="Pfam" id="PF09011">
    <property type="entry name" value="HMG_box_2"/>
    <property type="match status" value="1"/>
</dbReference>
<evidence type="ECO:0000256" key="1">
    <source>
        <dbReference type="PROSITE-ProRule" id="PRU00267"/>
    </source>
</evidence>
<dbReference type="EMBL" id="CAMKVN010002516">
    <property type="protein sequence ID" value="CAI2181417.1"/>
    <property type="molecule type" value="Genomic_DNA"/>
</dbReference>
<dbReference type="Gene3D" id="1.10.30.10">
    <property type="entry name" value="High mobility group box domain"/>
    <property type="match status" value="1"/>
</dbReference>
<dbReference type="InterPro" id="IPR036910">
    <property type="entry name" value="HMG_box_dom_sf"/>
</dbReference>
<dbReference type="GO" id="GO:0005634">
    <property type="term" value="C:nucleus"/>
    <property type="evidence" value="ECO:0007669"/>
    <property type="project" value="UniProtKB-UniRule"/>
</dbReference>
<dbReference type="Proteomes" id="UP001153678">
    <property type="component" value="Unassembled WGS sequence"/>
</dbReference>
<keyword evidence="1" id="KW-0539">Nucleus</keyword>
<protein>
    <submittedName>
        <fullName evidence="3">4712_t:CDS:1</fullName>
    </submittedName>
</protein>
<organism evidence="3 4">
    <name type="scientific">Funneliformis geosporum</name>
    <dbReference type="NCBI Taxonomy" id="1117311"/>
    <lineage>
        <taxon>Eukaryota</taxon>
        <taxon>Fungi</taxon>
        <taxon>Fungi incertae sedis</taxon>
        <taxon>Mucoromycota</taxon>
        <taxon>Glomeromycotina</taxon>
        <taxon>Glomeromycetes</taxon>
        <taxon>Glomerales</taxon>
        <taxon>Glomeraceae</taxon>
        <taxon>Funneliformis</taxon>
    </lineage>
</organism>
<proteinExistence type="predicted"/>
<comment type="caution">
    <text evidence="3">The sequence shown here is derived from an EMBL/GenBank/DDBJ whole genome shotgun (WGS) entry which is preliminary data.</text>
</comment>
<dbReference type="PROSITE" id="PS50118">
    <property type="entry name" value="HMG_BOX_2"/>
    <property type="match status" value="1"/>
</dbReference>
<evidence type="ECO:0000259" key="2">
    <source>
        <dbReference type="PROSITE" id="PS50118"/>
    </source>
</evidence>
<dbReference type="SUPFAM" id="SSF47095">
    <property type="entry name" value="HMG-box"/>
    <property type="match status" value="1"/>
</dbReference>
<accession>A0A9W4SSJ2</accession>
<keyword evidence="4" id="KW-1185">Reference proteome</keyword>
<evidence type="ECO:0000313" key="3">
    <source>
        <dbReference type="EMBL" id="CAI2181417.1"/>
    </source>
</evidence>